<proteinExistence type="predicted"/>
<evidence type="ECO:0000313" key="1">
    <source>
        <dbReference type="EMBL" id="MBN3546684.1"/>
    </source>
</evidence>
<accession>A0ABS2ZH76</accession>
<reference evidence="1 2" key="1">
    <citation type="submission" date="2021-01" db="EMBL/GenBank/DDBJ databases">
        <title>Genome Sequencing of Type Strains.</title>
        <authorList>
            <person name="Lemaire J.F."/>
            <person name="Inderbitzin P."/>
            <person name="Collins S.B."/>
            <person name="Wespe N."/>
            <person name="Knight-Connoni V."/>
        </authorList>
    </citation>
    <scope>NUCLEOTIDE SEQUENCE [LARGE SCALE GENOMIC DNA]</scope>
    <source>
        <strain evidence="1 2">DSM 14730</strain>
    </source>
</reference>
<gene>
    <name evidence="1" type="ORF">JYA64_15355</name>
</gene>
<dbReference type="EMBL" id="JAFHKS010000044">
    <property type="protein sequence ID" value="MBN3546684.1"/>
    <property type="molecule type" value="Genomic_DNA"/>
</dbReference>
<evidence type="ECO:0000313" key="2">
    <source>
        <dbReference type="Proteomes" id="UP001319060"/>
    </source>
</evidence>
<dbReference type="RefSeq" id="WP_188400988.1">
    <property type="nucleotide sequence ID" value="NZ_BMCE01000001.1"/>
</dbReference>
<dbReference type="Proteomes" id="UP001319060">
    <property type="component" value="Unassembled WGS sequence"/>
</dbReference>
<name>A0ABS2ZH76_9BACL</name>
<organism evidence="1 2">
    <name type="scientific">Fictibacillus barbaricus</name>
    <dbReference type="NCBI Taxonomy" id="182136"/>
    <lineage>
        <taxon>Bacteria</taxon>
        <taxon>Bacillati</taxon>
        <taxon>Bacillota</taxon>
        <taxon>Bacilli</taxon>
        <taxon>Bacillales</taxon>
        <taxon>Fictibacillaceae</taxon>
        <taxon>Fictibacillus</taxon>
    </lineage>
</organism>
<protein>
    <submittedName>
        <fullName evidence="1">Uncharacterized protein</fullName>
    </submittedName>
</protein>
<comment type="caution">
    <text evidence="1">The sequence shown here is derived from an EMBL/GenBank/DDBJ whole genome shotgun (WGS) entry which is preliminary data.</text>
</comment>
<keyword evidence="2" id="KW-1185">Reference proteome</keyword>
<sequence length="281" mass="32997">MHTITANHILDVKEKLKDYDDFTFSIDFNGNPILLIEKKIDNYYRHEVLHYLRGGPIYFQVPEVSDWYSFAQPIDDNWLLVNARNDFYTNNATIYDRSGNVIRSFALGDAVQDIQTTSNSKIWVSYFDQSDGGELNCFDRNGSLNFDFVDFVIDNNRELPFITDCYAMNVTSHYTSVYYYYEFPLVRLKENGEYEIYHDIPIKGSHAFAINDSEVLFANDYDRKPEVYLFSLLDRKLKKYTIQDKMGNIINYEYAIGRGNKLFLVKNTNMYVVDITEFSCK</sequence>